<accession>A0ACB9EE65</accession>
<organism evidence="1 2">
    <name type="scientific">Arctium lappa</name>
    <name type="common">Greater burdock</name>
    <name type="synonym">Lappa major</name>
    <dbReference type="NCBI Taxonomy" id="4217"/>
    <lineage>
        <taxon>Eukaryota</taxon>
        <taxon>Viridiplantae</taxon>
        <taxon>Streptophyta</taxon>
        <taxon>Embryophyta</taxon>
        <taxon>Tracheophyta</taxon>
        <taxon>Spermatophyta</taxon>
        <taxon>Magnoliopsida</taxon>
        <taxon>eudicotyledons</taxon>
        <taxon>Gunneridae</taxon>
        <taxon>Pentapetalae</taxon>
        <taxon>asterids</taxon>
        <taxon>campanulids</taxon>
        <taxon>Asterales</taxon>
        <taxon>Asteraceae</taxon>
        <taxon>Carduoideae</taxon>
        <taxon>Cardueae</taxon>
        <taxon>Arctiinae</taxon>
        <taxon>Arctium</taxon>
    </lineage>
</organism>
<dbReference type="Proteomes" id="UP001055879">
    <property type="component" value="Linkage Group LG02"/>
</dbReference>
<name>A0ACB9EE65_ARCLA</name>
<evidence type="ECO:0000313" key="1">
    <source>
        <dbReference type="EMBL" id="KAI3756965.1"/>
    </source>
</evidence>
<gene>
    <name evidence="1" type="ORF">L6452_04497</name>
</gene>
<dbReference type="EMBL" id="CM042048">
    <property type="protein sequence ID" value="KAI3756965.1"/>
    <property type="molecule type" value="Genomic_DNA"/>
</dbReference>
<sequence>MVMLKVSPWKGVVRFGKKGKLRPRYVGLFPIAKRVGEVAYKLNLPADLQGVHPVFHVSNLKKCLAESDGVIPLEDVQIDERISFVDEPLAILDRKVKRLRNKEISLVKVQWKFHRGHEATWELESVMKEQYPSLFDEGIPGTEFF</sequence>
<evidence type="ECO:0000313" key="2">
    <source>
        <dbReference type="Proteomes" id="UP001055879"/>
    </source>
</evidence>
<comment type="caution">
    <text evidence="1">The sequence shown here is derived from an EMBL/GenBank/DDBJ whole genome shotgun (WGS) entry which is preliminary data.</text>
</comment>
<proteinExistence type="predicted"/>
<keyword evidence="2" id="KW-1185">Reference proteome</keyword>
<reference evidence="2" key="1">
    <citation type="journal article" date="2022" name="Mol. Ecol. Resour.">
        <title>The genomes of chicory, endive, great burdock and yacon provide insights into Asteraceae palaeo-polyploidization history and plant inulin production.</title>
        <authorList>
            <person name="Fan W."/>
            <person name="Wang S."/>
            <person name="Wang H."/>
            <person name="Wang A."/>
            <person name="Jiang F."/>
            <person name="Liu H."/>
            <person name="Zhao H."/>
            <person name="Xu D."/>
            <person name="Zhang Y."/>
        </authorList>
    </citation>
    <scope>NUCLEOTIDE SEQUENCE [LARGE SCALE GENOMIC DNA]</scope>
    <source>
        <strain evidence="2">cv. Niubang</strain>
    </source>
</reference>
<protein>
    <submittedName>
        <fullName evidence="1">Uncharacterized protein</fullName>
    </submittedName>
</protein>
<reference evidence="1 2" key="2">
    <citation type="journal article" date="2022" name="Mol. Ecol. Resour.">
        <title>The genomes of chicory, endive, great burdock and yacon provide insights into Asteraceae paleo-polyploidization history and plant inulin production.</title>
        <authorList>
            <person name="Fan W."/>
            <person name="Wang S."/>
            <person name="Wang H."/>
            <person name="Wang A."/>
            <person name="Jiang F."/>
            <person name="Liu H."/>
            <person name="Zhao H."/>
            <person name="Xu D."/>
            <person name="Zhang Y."/>
        </authorList>
    </citation>
    <scope>NUCLEOTIDE SEQUENCE [LARGE SCALE GENOMIC DNA]</scope>
    <source>
        <strain evidence="2">cv. Niubang</strain>
    </source>
</reference>